<dbReference type="PANTHER" id="PTHR16515">
    <property type="entry name" value="PR DOMAIN ZINC FINGER PROTEIN"/>
    <property type="match status" value="1"/>
</dbReference>
<evidence type="ECO:0000259" key="10">
    <source>
        <dbReference type="PROSITE" id="PS51915"/>
    </source>
</evidence>
<feature type="domain" description="C2H2-type" evidence="9">
    <location>
        <begin position="429"/>
        <end position="456"/>
    </location>
</feature>
<dbReference type="Gene3D" id="3.30.160.60">
    <property type="entry name" value="Classic Zinc Finger"/>
    <property type="match status" value="6"/>
</dbReference>
<dbReference type="GeneID" id="115262121"/>
<dbReference type="PROSITE" id="PS50157">
    <property type="entry name" value="ZINC_FINGER_C2H2_2"/>
    <property type="match status" value="8"/>
</dbReference>
<feature type="binding site" evidence="8">
    <location>
        <position position="120"/>
    </location>
    <ligand>
        <name>Zn(2+)</name>
        <dbReference type="ChEBI" id="CHEBI:29105"/>
    </ligand>
</feature>
<keyword evidence="6" id="KW-0539">Nucleus</keyword>
<name>A0ABM1YL11_AEDAL</name>
<evidence type="ECO:0000313" key="11">
    <source>
        <dbReference type="EnsemblMetazoa" id="AALFPA23_010126.P14074"/>
    </source>
</evidence>
<dbReference type="Pfam" id="PF00096">
    <property type="entry name" value="zf-C2H2"/>
    <property type="match status" value="4"/>
</dbReference>
<reference evidence="12" key="1">
    <citation type="journal article" date="2015" name="Proc. Natl. Acad. Sci. U.S.A.">
        <title>Genome sequence of the Asian Tiger mosquito, Aedes albopictus, reveals insights into its biology, genetics, and evolution.</title>
        <authorList>
            <person name="Chen X.G."/>
            <person name="Jiang X."/>
            <person name="Gu J."/>
            <person name="Xu M."/>
            <person name="Wu Y."/>
            <person name="Deng Y."/>
            <person name="Zhang C."/>
            <person name="Bonizzoni M."/>
            <person name="Dermauw W."/>
            <person name="Vontas J."/>
            <person name="Armbruster P."/>
            <person name="Huang X."/>
            <person name="Yang Y."/>
            <person name="Zhang H."/>
            <person name="He W."/>
            <person name="Peng H."/>
            <person name="Liu Y."/>
            <person name="Wu K."/>
            <person name="Chen J."/>
            <person name="Lirakis M."/>
            <person name="Topalis P."/>
            <person name="Van Leeuwen T."/>
            <person name="Hall A.B."/>
            <person name="Jiang X."/>
            <person name="Thorpe C."/>
            <person name="Mueller R.L."/>
            <person name="Sun C."/>
            <person name="Waterhouse R.M."/>
            <person name="Yan G."/>
            <person name="Tu Z.J."/>
            <person name="Fang X."/>
            <person name="James A.A."/>
        </authorList>
    </citation>
    <scope>NUCLEOTIDE SEQUENCE [LARGE SCALE GENOMIC DNA]</scope>
    <source>
        <strain evidence="12">Foshan</strain>
    </source>
</reference>
<feature type="domain" description="C2H2-type" evidence="9">
    <location>
        <begin position="542"/>
        <end position="569"/>
    </location>
</feature>
<keyword evidence="12" id="KW-1185">Reference proteome</keyword>
<proteinExistence type="predicted"/>
<dbReference type="Gene3D" id="3.40.1800.20">
    <property type="match status" value="1"/>
</dbReference>
<dbReference type="PROSITE" id="PS51915">
    <property type="entry name" value="ZAD"/>
    <property type="match status" value="1"/>
</dbReference>
<feature type="domain" description="C2H2-type" evidence="9">
    <location>
        <begin position="457"/>
        <end position="485"/>
    </location>
</feature>
<evidence type="ECO:0000256" key="8">
    <source>
        <dbReference type="PROSITE-ProRule" id="PRU01263"/>
    </source>
</evidence>
<dbReference type="InterPro" id="IPR050331">
    <property type="entry name" value="Zinc_finger"/>
</dbReference>
<feature type="domain" description="ZAD" evidence="10">
    <location>
        <begin position="65"/>
        <end position="144"/>
    </location>
</feature>
<feature type="domain" description="C2H2-type" evidence="9">
    <location>
        <begin position="570"/>
        <end position="597"/>
    </location>
</feature>
<keyword evidence="3" id="KW-0677">Repeat</keyword>
<dbReference type="SMART" id="SM00355">
    <property type="entry name" value="ZnF_C2H2"/>
    <property type="match status" value="8"/>
</dbReference>
<dbReference type="EnsemblMetazoa" id="AALFPA23_010126.R14074">
    <property type="protein sequence ID" value="AALFPA23_010126.P14074"/>
    <property type="gene ID" value="AALFPA23_010126"/>
</dbReference>
<reference evidence="11" key="2">
    <citation type="submission" date="2025-05" db="UniProtKB">
        <authorList>
            <consortium name="EnsemblMetazoa"/>
        </authorList>
    </citation>
    <scope>IDENTIFICATION</scope>
    <source>
        <strain evidence="11">Foshan</strain>
    </source>
</reference>
<organism evidence="11 12">
    <name type="scientific">Aedes albopictus</name>
    <name type="common">Asian tiger mosquito</name>
    <name type="synonym">Stegomyia albopicta</name>
    <dbReference type="NCBI Taxonomy" id="7160"/>
    <lineage>
        <taxon>Eukaryota</taxon>
        <taxon>Metazoa</taxon>
        <taxon>Ecdysozoa</taxon>
        <taxon>Arthropoda</taxon>
        <taxon>Hexapoda</taxon>
        <taxon>Insecta</taxon>
        <taxon>Pterygota</taxon>
        <taxon>Neoptera</taxon>
        <taxon>Endopterygota</taxon>
        <taxon>Diptera</taxon>
        <taxon>Nematocera</taxon>
        <taxon>Culicoidea</taxon>
        <taxon>Culicidae</taxon>
        <taxon>Culicinae</taxon>
        <taxon>Aedini</taxon>
        <taxon>Aedes</taxon>
        <taxon>Stegomyia</taxon>
    </lineage>
</organism>
<dbReference type="PROSITE" id="PS00028">
    <property type="entry name" value="ZINC_FINGER_C2H2_1"/>
    <property type="match status" value="6"/>
</dbReference>
<evidence type="ECO:0000259" key="9">
    <source>
        <dbReference type="PROSITE" id="PS50157"/>
    </source>
</evidence>
<dbReference type="InterPro" id="IPR013087">
    <property type="entry name" value="Znf_C2H2_type"/>
</dbReference>
<feature type="domain" description="C2H2-type" evidence="9">
    <location>
        <begin position="399"/>
        <end position="428"/>
    </location>
</feature>
<sequence length="618" mass="70190">MINDQNKNQLLLNQSVEIGNLSRFLSTATQSSNFNPQIRVQNRTRLPMETPHHPMDSLQLLPSGDPCRLCLKKCEQSYGLYVNSPDGMVRELARKILDCIALEITDNEPEVFSKLVCSDCIYKLDYFHEFRENCRKCQAFFSEMLMFCQAEAAIERQQEEQRQQHAVHDVHQQHQQILPEISFQGHDFMLDGNTNKEYEYIIQSLEKEDISFSANVEALKLKQELEISIQQNQQQDEEEYIPMVEPSVPDGVMPSEETCFNNLEAIVESIAQQNASVGYAIAENVPDDDLDYDDFVGIETVDDNRDASISEIQIQQIAEEPPLKYEPSDEIVPLPLASDEPPVKAEPIEPVEPIPIPVEEPPPLPQAPNDRTCDICGKVCTTRTKLKIHRNTHLNVTPFACQFEGCPKAFKSKKGLDEHMANHTGNFALSCNICGKGFLKQSNLTSHLRTHSDEKTFRCTICKQATFKTKAKLLDHRNRHLGLKPFECGQCGKQFTNQYLLQQHKLVAHTGVRFPCPECDKTFTSGSYLKVHQRIHRNDRPFVCEVCNRGHVTRRDLEVHMTLHTGEKRFVCDVCGKDFARLIALSFHRKIHEARRGKTEGIADDGGQAGLEDALAAS</sequence>
<comment type="subcellular location">
    <subcellularLocation>
        <location evidence="1">Nucleus</location>
    </subcellularLocation>
</comment>
<evidence type="ECO:0000256" key="7">
    <source>
        <dbReference type="PROSITE-ProRule" id="PRU00042"/>
    </source>
</evidence>
<feature type="domain" description="C2H2-type" evidence="9">
    <location>
        <begin position="371"/>
        <end position="398"/>
    </location>
</feature>
<evidence type="ECO:0000313" key="12">
    <source>
        <dbReference type="Proteomes" id="UP000069940"/>
    </source>
</evidence>
<dbReference type="Pfam" id="PF07776">
    <property type="entry name" value="zf-AD"/>
    <property type="match status" value="1"/>
</dbReference>
<feature type="domain" description="C2H2-type" evidence="9">
    <location>
        <begin position="514"/>
        <end position="541"/>
    </location>
</feature>
<evidence type="ECO:0008006" key="13">
    <source>
        <dbReference type="Google" id="ProtNLM"/>
    </source>
</evidence>
<evidence type="ECO:0000256" key="6">
    <source>
        <dbReference type="ARBA" id="ARBA00023242"/>
    </source>
</evidence>
<accession>A0ABM1YL11</accession>
<dbReference type="PANTHER" id="PTHR16515:SF66">
    <property type="entry name" value="C2H2-TYPE DOMAIN-CONTAINING PROTEIN"/>
    <property type="match status" value="1"/>
</dbReference>
<dbReference type="SUPFAM" id="SSF57716">
    <property type="entry name" value="Glucocorticoid receptor-like (DNA-binding domain)"/>
    <property type="match status" value="1"/>
</dbReference>
<feature type="binding site" evidence="8">
    <location>
        <position position="117"/>
    </location>
    <ligand>
        <name>Zn(2+)</name>
        <dbReference type="ChEBI" id="CHEBI:29105"/>
    </ligand>
</feature>
<feature type="binding site" evidence="8">
    <location>
        <position position="70"/>
    </location>
    <ligand>
        <name>Zn(2+)</name>
        <dbReference type="ChEBI" id="CHEBI:29105"/>
    </ligand>
</feature>
<dbReference type="Pfam" id="PF13912">
    <property type="entry name" value="zf-C2H2_6"/>
    <property type="match status" value="1"/>
</dbReference>
<keyword evidence="5 8" id="KW-0862">Zinc</keyword>
<feature type="binding site" evidence="8">
    <location>
        <position position="67"/>
    </location>
    <ligand>
        <name>Zn(2+)</name>
        <dbReference type="ChEBI" id="CHEBI:29105"/>
    </ligand>
</feature>
<keyword evidence="4 7" id="KW-0863">Zinc-finger</keyword>
<dbReference type="SUPFAM" id="SSF57667">
    <property type="entry name" value="beta-beta-alpha zinc fingers"/>
    <property type="match status" value="4"/>
</dbReference>
<evidence type="ECO:0000256" key="5">
    <source>
        <dbReference type="ARBA" id="ARBA00022833"/>
    </source>
</evidence>
<dbReference type="InterPro" id="IPR036236">
    <property type="entry name" value="Znf_C2H2_sf"/>
</dbReference>
<keyword evidence="2 8" id="KW-0479">Metal-binding</keyword>
<dbReference type="Proteomes" id="UP000069940">
    <property type="component" value="Unassembled WGS sequence"/>
</dbReference>
<evidence type="ECO:0000256" key="4">
    <source>
        <dbReference type="ARBA" id="ARBA00022771"/>
    </source>
</evidence>
<dbReference type="RefSeq" id="XP_029720030.2">
    <property type="nucleotide sequence ID" value="XM_029864170.2"/>
</dbReference>
<dbReference type="InterPro" id="IPR012934">
    <property type="entry name" value="Znf_AD"/>
</dbReference>
<feature type="domain" description="C2H2-type" evidence="9">
    <location>
        <begin position="486"/>
        <end position="514"/>
    </location>
</feature>
<dbReference type="SMART" id="SM00868">
    <property type="entry name" value="zf-AD"/>
    <property type="match status" value="1"/>
</dbReference>
<evidence type="ECO:0000256" key="3">
    <source>
        <dbReference type="ARBA" id="ARBA00022737"/>
    </source>
</evidence>
<evidence type="ECO:0000256" key="1">
    <source>
        <dbReference type="ARBA" id="ARBA00004123"/>
    </source>
</evidence>
<protein>
    <recommendedName>
        <fullName evidence="13">C2h2-type zn-finger protein</fullName>
    </recommendedName>
</protein>
<evidence type="ECO:0000256" key="2">
    <source>
        <dbReference type="ARBA" id="ARBA00022723"/>
    </source>
</evidence>